<evidence type="ECO:0000313" key="2">
    <source>
        <dbReference type="Proteomes" id="UP001569904"/>
    </source>
</evidence>
<dbReference type="EMBL" id="JAXCEH010000008">
    <property type="protein sequence ID" value="MFA1555091.1"/>
    <property type="molecule type" value="Genomic_DNA"/>
</dbReference>
<dbReference type="Gene3D" id="1.25.40.10">
    <property type="entry name" value="Tetratricopeptide repeat domain"/>
    <property type="match status" value="1"/>
</dbReference>
<name>A0ABV4QXD1_9ACTN</name>
<organism evidence="1 2">
    <name type="scientific">Actinomadura chokoriensis</name>
    <dbReference type="NCBI Taxonomy" id="454156"/>
    <lineage>
        <taxon>Bacteria</taxon>
        <taxon>Bacillati</taxon>
        <taxon>Actinomycetota</taxon>
        <taxon>Actinomycetes</taxon>
        <taxon>Streptosporangiales</taxon>
        <taxon>Thermomonosporaceae</taxon>
        <taxon>Actinomadura</taxon>
    </lineage>
</organism>
<keyword evidence="2" id="KW-1185">Reference proteome</keyword>
<gene>
    <name evidence="1" type="ORF">SM436_15485</name>
</gene>
<reference evidence="1 2" key="1">
    <citation type="submission" date="2023-11" db="EMBL/GenBank/DDBJ databases">
        <title>Actinomadura monticuli sp. nov., isolated from volcanic ash.</title>
        <authorList>
            <person name="Lee S.D."/>
            <person name="Yang H."/>
            <person name="Kim I.S."/>
        </authorList>
    </citation>
    <scope>NUCLEOTIDE SEQUENCE [LARGE SCALE GENOMIC DNA]</scope>
    <source>
        <strain evidence="1 2">DSM 45346</strain>
    </source>
</reference>
<protein>
    <recommendedName>
        <fullName evidence="3">MalT-like TPR region domain-containing protein</fullName>
    </recommendedName>
</protein>
<accession>A0ABV4QXD1</accession>
<comment type="caution">
    <text evidence="1">The sequence shown here is derived from an EMBL/GenBank/DDBJ whole genome shotgun (WGS) entry which is preliminary data.</text>
</comment>
<dbReference type="RefSeq" id="WP_371941784.1">
    <property type="nucleotide sequence ID" value="NZ_JAXCEH010000008.1"/>
</dbReference>
<sequence length="351" mass="38783">MPTARRRCWRICWPRHWADLRAGMQWALQQPETTVAWEFLAGICTGWEVLGARGELFDWLDTLLERPFPRGALGVRAAITCAILLDYQDTERARGFAEHAYERAGNASTQDRALALLALGWTARAAVVAQGGEFELLERAVSLFERLGDDWHRALALFRLGLSVPDTPAALTRLADAADLFDHLHNPVKRSNCLFHMANFAIEDRIRLDEAATWLAEAGRLAGISGNEHERLHVELALARLAQAREDRTAAGPRFAGLLSEFRQIGDLRCAARCLHGLGGAAASAGERGRAWQHFAEALEIAVGLGDRNVLVTSLLLLADADQATGRPDRAAILRLQRLGDLWHRHVAHLG</sequence>
<dbReference type="Proteomes" id="UP001569904">
    <property type="component" value="Unassembled WGS sequence"/>
</dbReference>
<evidence type="ECO:0008006" key="3">
    <source>
        <dbReference type="Google" id="ProtNLM"/>
    </source>
</evidence>
<evidence type="ECO:0000313" key="1">
    <source>
        <dbReference type="EMBL" id="MFA1555091.1"/>
    </source>
</evidence>
<dbReference type="SUPFAM" id="SSF48452">
    <property type="entry name" value="TPR-like"/>
    <property type="match status" value="1"/>
</dbReference>
<dbReference type="InterPro" id="IPR011990">
    <property type="entry name" value="TPR-like_helical_dom_sf"/>
</dbReference>
<proteinExistence type="predicted"/>